<organism evidence="1 2">
    <name type="scientific">Brassica napus</name>
    <name type="common">Rape</name>
    <dbReference type="NCBI Taxonomy" id="3708"/>
    <lineage>
        <taxon>Eukaryota</taxon>
        <taxon>Viridiplantae</taxon>
        <taxon>Streptophyta</taxon>
        <taxon>Embryophyta</taxon>
        <taxon>Tracheophyta</taxon>
        <taxon>Spermatophyta</taxon>
        <taxon>Magnoliopsida</taxon>
        <taxon>eudicotyledons</taxon>
        <taxon>Gunneridae</taxon>
        <taxon>Pentapetalae</taxon>
        <taxon>rosids</taxon>
        <taxon>malvids</taxon>
        <taxon>Brassicales</taxon>
        <taxon>Brassicaceae</taxon>
        <taxon>Brassiceae</taxon>
        <taxon>Brassica</taxon>
    </lineage>
</organism>
<dbReference type="AlphaFoldDB" id="A0A078DDU8"/>
<dbReference type="Gramene" id="CDX87232">
    <property type="protein sequence ID" value="CDX87232"/>
    <property type="gene ID" value="GSBRNA2T00146168001"/>
</dbReference>
<proteinExistence type="predicted"/>
<gene>
    <name evidence="1" type="primary">BnaC06g41510D</name>
    <name evidence="1" type="ORF">GSBRNA2T00055622001</name>
</gene>
<dbReference type="Gramene" id="CDY66715">
    <property type="protein sequence ID" value="CDY66715"/>
    <property type="gene ID" value="GSBRNA2T00055622001"/>
</dbReference>
<accession>A0A078DDU8</accession>
<dbReference type="EMBL" id="LK035422">
    <property type="protein sequence ID" value="CDY66715.1"/>
    <property type="molecule type" value="Genomic_DNA"/>
</dbReference>
<reference evidence="1 2" key="1">
    <citation type="journal article" date="2014" name="Science">
        <title>Plant genetics. Early allopolyploid evolution in the post-Neolithic Brassica napus oilseed genome.</title>
        <authorList>
            <person name="Chalhoub B."/>
            <person name="Denoeud F."/>
            <person name="Liu S."/>
            <person name="Parkin I.A."/>
            <person name="Tang H."/>
            <person name="Wang X."/>
            <person name="Chiquet J."/>
            <person name="Belcram H."/>
            <person name="Tong C."/>
            <person name="Samans B."/>
            <person name="Correa M."/>
            <person name="Da Silva C."/>
            <person name="Just J."/>
            <person name="Falentin C."/>
            <person name="Koh C.S."/>
            <person name="Le Clainche I."/>
            <person name="Bernard M."/>
            <person name="Bento P."/>
            <person name="Noel B."/>
            <person name="Labadie K."/>
            <person name="Alberti A."/>
            <person name="Charles M."/>
            <person name="Arnaud D."/>
            <person name="Guo H."/>
            <person name="Daviaud C."/>
            <person name="Alamery S."/>
            <person name="Jabbari K."/>
            <person name="Zhao M."/>
            <person name="Edger P.P."/>
            <person name="Chelaifa H."/>
            <person name="Tack D."/>
            <person name="Lassalle G."/>
            <person name="Mestiri I."/>
            <person name="Schnel N."/>
            <person name="Le Paslier M.C."/>
            <person name="Fan G."/>
            <person name="Renault V."/>
            <person name="Bayer P.E."/>
            <person name="Golicz A.A."/>
            <person name="Manoli S."/>
            <person name="Lee T.H."/>
            <person name="Thi V.H."/>
            <person name="Chalabi S."/>
            <person name="Hu Q."/>
            <person name="Fan C."/>
            <person name="Tollenaere R."/>
            <person name="Lu Y."/>
            <person name="Battail C."/>
            <person name="Shen J."/>
            <person name="Sidebottom C.H."/>
            <person name="Wang X."/>
            <person name="Canaguier A."/>
            <person name="Chauveau A."/>
            <person name="Berard A."/>
            <person name="Deniot G."/>
            <person name="Guan M."/>
            <person name="Liu Z."/>
            <person name="Sun F."/>
            <person name="Lim Y.P."/>
            <person name="Lyons E."/>
            <person name="Town C.D."/>
            <person name="Bancroft I."/>
            <person name="Wang X."/>
            <person name="Meng J."/>
            <person name="Ma J."/>
            <person name="Pires J.C."/>
            <person name="King G.J."/>
            <person name="Brunel D."/>
            <person name="Delourme R."/>
            <person name="Renard M."/>
            <person name="Aury J.M."/>
            <person name="Adams K.L."/>
            <person name="Batley J."/>
            <person name="Snowdon R.J."/>
            <person name="Tost J."/>
            <person name="Edwards D."/>
            <person name="Zhou Y."/>
            <person name="Hua W."/>
            <person name="Sharpe A.G."/>
            <person name="Paterson A.H."/>
            <person name="Guan C."/>
            <person name="Wincker P."/>
        </authorList>
    </citation>
    <scope>NUCLEOTIDE SEQUENCE [LARGE SCALE GENOMIC DNA]</scope>
    <source>
        <strain evidence="2">cv. Darmor-bzh</strain>
    </source>
</reference>
<dbReference type="Proteomes" id="UP000028999">
    <property type="component" value="Unassembled WGS sequence"/>
</dbReference>
<protein>
    <submittedName>
        <fullName evidence="1">BnaC06g41510D protein</fullName>
    </submittedName>
</protein>
<dbReference type="PaxDb" id="3708-A0A078DDU8"/>
<keyword evidence="2" id="KW-1185">Reference proteome</keyword>
<evidence type="ECO:0000313" key="1">
    <source>
        <dbReference type="EMBL" id="CDY66715.1"/>
    </source>
</evidence>
<evidence type="ECO:0000313" key="2">
    <source>
        <dbReference type="Proteomes" id="UP000028999"/>
    </source>
</evidence>
<sequence>MLLISDLPSDLEAEILFRFGISRSVSLGLMLGGFLMT</sequence>
<name>A0A078DDU8_BRANA</name>